<dbReference type="STRING" id="69004.A0A182QR20"/>
<evidence type="ECO:0000256" key="2">
    <source>
        <dbReference type="SAM" id="Phobius"/>
    </source>
</evidence>
<evidence type="ECO:0008006" key="6">
    <source>
        <dbReference type="Google" id="ProtNLM"/>
    </source>
</evidence>
<proteinExistence type="predicted"/>
<dbReference type="EnsemblMetazoa" id="AFAF015163-RA">
    <property type="protein sequence ID" value="AFAF015163-PA"/>
    <property type="gene ID" value="AFAF015163"/>
</dbReference>
<evidence type="ECO:0000256" key="1">
    <source>
        <dbReference type="SAM" id="MobiDB-lite"/>
    </source>
</evidence>
<feature type="signal peptide" evidence="3">
    <location>
        <begin position="1"/>
        <end position="32"/>
    </location>
</feature>
<feature type="compositionally biased region" description="Acidic residues" evidence="1">
    <location>
        <begin position="235"/>
        <end position="279"/>
    </location>
</feature>
<protein>
    <recommendedName>
        <fullName evidence="6">VWFA domain-containing protein</fullName>
    </recommendedName>
</protein>
<keyword evidence="2" id="KW-0812">Transmembrane</keyword>
<feature type="chain" id="PRO_5045787784" description="VWFA domain-containing protein" evidence="3">
    <location>
        <begin position="33"/>
        <end position="909"/>
    </location>
</feature>
<keyword evidence="5" id="KW-1185">Reference proteome</keyword>
<dbReference type="Proteomes" id="UP000075886">
    <property type="component" value="Unassembled WGS sequence"/>
</dbReference>
<evidence type="ECO:0000313" key="4">
    <source>
        <dbReference type="EnsemblMetazoa" id="AFAF015163-PA"/>
    </source>
</evidence>
<feature type="transmembrane region" description="Helical" evidence="2">
    <location>
        <begin position="890"/>
        <end position="908"/>
    </location>
</feature>
<keyword evidence="2" id="KW-1133">Transmembrane helix</keyword>
<reference evidence="4" key="2">
    <citation type="submission" date="2020-05" db="UniProtKB">
        <authorList>
            <consortium name="EnsemblMetazoa"/>
        </authorList>
    </citation>
    <scope>IDENTIFICATION</scope>
    <source>
        <strain evidence="4">FAR1</strain>
    </source>
</reference>
<dbReference type="AlphaFoldDB" id="A0A182QR20"/>
<keyword evidence="2" id="KW-0472">Membrane</keyword>
<dbReference type="EMBL" id="AXCN02001648">
    <property type="status" value="NOT_ANNOTATED_CDS"/>
    <property type="molecule type" value="Genomic_DNA"/>
</dbReference>
<evidence type="ECO:0000313" key="5">
    <source>
        <dbReference type="Proteomes" id="UP000075886"/>
    </source>
</evidence>
<feature type="region of interest" description="Disordered" evidence="1">
    <location>
        <begin position="222"/>
        <end position="279"/>
    </location>
</feature>
<sequence length="909" mass="102288">MVLNEGSVTMKLLASVTTCLLVAAFTAVSVEAQENVLTRVAPSMLECYENAQIFERDNRLPMTMNMLIELIRKVEDSPGFQQDIRQLAISMLHRFRQDGIVRAPGVTSMSGVIPFSPTEFQFTKHRVLFSRLLPGNAVNFPNATLSLDERCALHFMLSNSIDRRVRGDENVRCSQLSQYRAARVPRELDFKGGSRFRTNYLGDNEMLAQPEMDRIREHIKKIKNKSASPARLEMDPDEEHLDENGEPEEVAVEEEPQEEPIEAAGEDEESPGEPLEEEDGSLVEIGDVSQVVDIASNAISACPVENGVVYTPWGSVMAGTVLAGIAAGLEPQTVQLRDLVSRSDQYRSRQVQPLRVDNRWAATLSGDLAEVTLLDAPSVGNNVQVGAAGAWNRTVAPRWYFLSQRERLQMTDTEIRAGIDGLLLATNIAEWRSRANNLRLSQLLDMYYSQRGVFNDTVRSCNRRDLFTTVAPMQQLRDQTVSFSTVLDKEMQMPFTITQDAIVNFADRATDALANYIPSALNDLSCEATAIVMNDPTVWRSASDLYIFVDAAWPHRDAYSVVSNILDSVDVGRFGTTYTILNARDGSVIVNTTQFLSDFHLTYTAQRHETLPTGLNIPNVFRRLREETNALMAAERRNNSLSGRSKIALVIVNTDRVSEGDTNFAIQHLQIFREEVPDLRFLYLAAGDPGRFNRFVREERRDVFPLRELESGSVVDTIRVQLSPVIRRIQEEPRRVVNPRCGHDWVQENWGSNSMNQFVEPRGVNFYRLHPNYFFQQGNNRRFRIQGHGFASLTVCHSRWVERPRQNTTENRDSIQCRQINTDAYDIDLSNACDGHSVIHTCPPLFVSVEGPPNPPTIIRCSEPECRFPDNARYAIVLDNMGCFSGAGRTVGTLLVAMMAALVSVLHFK</sequence>
<keyword evidence="3" id="KW-0732">Signal</keyword>
<accession>A0A182QR20</accession>
<evidence type="ECO:0000256" key="3">
    <source>
        <dbReference type="SAM" id="SignalP"/>
    </source>
</evidence>
<dbReference type="VEuPathDB" id="VectorBase:AFAF015163"/>
<name>A0A182QR20_9DIPT</name>
<organism evidence="4 5">
    <name type="scientific">Anopheles farauti</name>
    <dbReference type="NCBI Taxonomy" id="69004"/>
    <lineage>
        <taxon>Eukaryota</taxon>
        <taxon>Metazoa</taxon>
        <taxon>Ecdysozoa</taxon>
        <taxon>Arthropoda</taxon>
        <taxon>Hexapoda</taxon>
        <taxon>Insecta</taxon>
        <taxon>Pterygota</taxon>
        <taxon>Neoptera</taxon>
        <taxon>Endopterygota</taxon>
        <taxon>Diptera</taxon>
        <taxon>Nematocera</taxon>
        <taxon>Culicoidea</taxon>
        <taxon>Culicidae</taxon>
        <taxon>Anophelinae</taxon>
        <taxon>Anopheles</taxon>
    </lineage>
</organism>
<reference evidence="5" key="1">
    <citation type="submission" date="2014-01" db="EMBL/GenBank/DDBJ databases">
        <title>The Genome Sequence of Anopheles farauti FAR1 (V2).</title>
        <authorList>
            <consortium name="The Broad Institute Genomics Platform"/>
            <person name="Neafsey D.E."/>
            <person name="Besansky N."/>
            <person name="Howell P."/>
            <person name="Walton C."/>
            <person name="Young S.K."/>
            <person name="Zeng Q."/>
            <person name="Gargeya S."/>
            <person name="Fitzgerald M."/>
            <person name="Haas B."/>
            <person name="Abouelleil A."/>
            <person name="Allen A.W."/>
            <person name="Alvarado L."/>
            <person name="Arachchi H.M."/>
            <person name="Berlin A.M."/>
            <person name="Chapman S.B."/>
            <person name="Gainer-Dewar J."/>
            <person name="Goldberg J."/>
            <person name="Griggs A."/>
            <person name="Gujja S."/>
            <person name="Hansen M."/>
            <person name="Howarth C."/>
            <person name="Imamovic A."/>
            <person name="Ireland A."/>
            <person name="Larimer J."/>
            <person name="McCowan C."/>
            <person name="Murphy C."/>
            <person name="Pearson M."/>
            <person name="Poon T.W."/>
            <person name="Priest M."/>
            <person name="Roberts A."/>
            <person name="Saif S."/>
            <person name="Shea T."/>
            <person name="Sisk P."/>
            <person name="Sykes S."/>
            <person name="Wortman J."/>
            <person name="Nusbaum C."/>
            <person name="Birren B."/>
        </authorList>
    </citation>
    <scope>NUCLEOTIDE SEQUENCE [LARGE SCALE GENOMIC DNA]</scope>
    <source>
        <strain evidence="5">FAR1</strain>
    </source>
</reference>